<dbReference type="CDD" id="cd06261">
    <property type="entry name" value="TM_PBP2"/>
    <property type="match status" value="1"/>
</dbReference>
<dbReference type="PANTHER" id="PTHR30193">
    <property type="entry name" value="ABC TRANSPORTER PERMEASE PROTEIN"/>
    <property type="match status" value="1"/>
</dbReference>
<proteinExistence type="inferred from homology"/>
<comment type="similarity">
    <text evidence="7">Belongs to the binding-protein-dependent transport system permease family.</text>
</comment>
<evidence type="ECO:0000256" key="7">
    <source>
        <dbReference type="RuleBase" id="RU363032"/>
    </source>
</evidence>
<dbReference type="SUPFAM" id="SSF161098">
    <property type="entry name" value="MetI-like"/>
    <property type="match status" value="1"/>
</dbReference>
<evidence type="ECO:0000256" key="2">
    <source>
        <dbReference type="ARBA" id="ARBA00022448"/>
    </source>
</evidence>
<keyword evidence="3" id="KW-1003">Cell membrane</keyword>
<evidence type="ECO:0000256" key="5">
    <source>
        <dbReference type="ARBA" id="ARBA00022989"/>
    </source>
</evidence>
<evidence type="ECO:0000256" key="6">
    <source>
        <dbReference type="ARBA" id="ARBA00023136"/>
    </source>
</evidence>
<dbReference type="Pfam" id="PF00528">
    <property type="entry name" value="BPD_transp_1"/>
    <property type="match status" value="1"/>
</dbReference>
<dbReference type="GO" id="GO:0005886">
    <property type="term" value="C:plasma membrane"/>
    <property type="evidence" value="ECO:0007669"/>
    <property type="project" value="UniProtKB-SubCell"/>
</dbReference>
<keyword evidence="4 7" id="KW-0812">Transmembrane</keyword>
<keyword evidence="5 7" id="KW-1133">Transmembrane helix</keyword>
<protein>
    <submittedName>
        <fullName evidence="9">Sugar ABC transporter permease</fullName>
    </submittedName>
</protein>
<dbReference type="Proteomes" id="UP000095594">
    <property type="component" value="Unassembled WGS sequence"/>
</dbReference>
<evidence type="ECO:0000313" key="9">
    <source>
        <dbReference type="EMBL" id="CUN75538.1"/>
    </source>
</evidence>
<comment type="subcellular location">
    <subcellularLocation>
        <location evidence="1 7">Cell membrane</location>
        <topology evidence="1 7">Multi-pass membrane protein</topology>
    </subcellularLocation>
</comment>
<evidence type="ECO:0000256" key="1">
    <source>
        <dbReference type="ARBA" id="ARBA00004651"/>
    </source>
</evidence>
<feature type="domain" description="ABC transmembrane type-1" evidence="8">
    <location>
        <begin position="86"/>
        <end position="299"/>
    </location>
</feature>
<dbReference type="PROSITE" id="PS50928">
    <property type="entry name" value="ABC_TM1"/>
    <property type="match status" value="1"/>
</dbReference>
<feature type="transmembrane region" description="Helical" evidence="7">
    <location>
        <begin position="90"/>
        <end position="112"/>
    </location>
</feature>
<evidence type="ECO:0000256" key="3">
    <source>
        <dbReference type="ARBA" id="ARBA00022475"/>
    </source>
</evidence>
<dbReference type="GO" id="GO:0055085">
    <property type="term" value="P:transmembrane transport"/>
    <property type="evidence" value="ECO:0007669"/>
    <property type="project" value="InterPro"/>
</dbReference>
<dbReference type="InterPro" id="IPR035906">
    <property type="entry name" value="MetI-like_sf"/>
</dbReference>
<feature type="transmembrane region" description="Helical" evidence="7">
    <location>
        <begin position="175"/>
        <end position="195"/>
    </location>
</feature>
<organism evidence="9 10">
    <name type="scientific">Clostridium disporicum</name>
    <dbReference type="NCBI Taxonomy" id="84024"/>
    <lineage>
        <taxon>Bacteria</taxon>
        <taxon>Bacillati</taxon>
        <taxon>Bacillota</taxon>
        <taxon>Clostridia</taxon>
        <taxon>Eubacteriales</taxon>
        <taxon>Clostridiaceae</taxon>
        <taxon>Clostridium</taxon>
    </lineage>
</organism>
<feature type="transmembrane region" description="Helical" evidence="7">
    <location>
        <begin position="28"/>
        <end position="50"/>
    </location>
</feature>
<sequence length="309" mass="34873">MDINTSTNKEKVKIKYNKFNKLAVKEWIAAYIFLLPALAFFVIFVVIPMGEGIIMSFMNYTLRKKEWIGLGNYIKIFNDPVFKKSLVNTLVLVLGNVPCVLIFSLFVATTVYKRSSKMRSFFRSVFYLPAIASVVSITVVWGWILHPNYGILNYIIEQFGGTPQLWLSNPTIAKWAILIILVTLSVGQPIVLYMASLGNIPKDYLEAAEIDGANSRQVFWNITWPMLKPTSLYIFIITTINSFQCFSLIQLLTAGGPNYSTTTIMYQVYEKSFTLGQFGLASSMGMVLAVIVILISIIQYKFLGSGIDY</sequence>
<keyword evidence="6 7" id="KW-0472">Membrane</keyword>
<evidence type="ECO:0000259" key="8">
    <source>
        <dbReference type="PROSITE" id="PS50928"/>
    </source>
</evidence>
<dbReference type="AlphaFoldDB" id="A0A173ZJY5"/>
<feature type="transmembrane region" description="Helical" evidence="7">
    <location>
        <begin position="275"/>
        <end position="298"/>
    </location>
</feature>
<dbReference type="EMBL" id="CYZX01000002">
    <property type="protein sequence ID" value="CUN75538.1"/>
    <property type="molecule type" value="Genomic_DNA"/>
</dbReference>
<feature type="transmembrane region" description="Helical" evidence="7">
    <location>
        <begin position="232"/>
        <end position="255"/>
    </location>
</feature>
<name>A0A173ZJY5_9CLOT</name>
<reference evidence="9 10" key="1">
    <citation type="submission" date="2015-09" db="EMBL/GenBank/DDBJ databases">
        <authorList>
            <consortium name="Pathogen Informatics"/>
        </authorList>
    </citation>
    <scope>NUCLEOTIDE SEQUENCE [LARGE SCALE GENOMIC DNA]</scope>
    <source>
        <strain evidence="9 10">2789STDY5834856</strain>
    </source>
</reference>
<feature type="transmembrane region" description="Helical" evidence="7">
    <location>
        <begin position="124"/>
        <end position="144"/>
    </location>
</feature>
<keyword evidence="2 7" id="KW-0813">Transport</keyword>
<evidence type="ECO:0000256" key="4">
    <source>
        <dbReference type="ARBA" id="ARBA00022692"/>
    </source>
</evidence>
<dbReference type="Gene3D" id="1.10.3720.10">
    <property type="entry name" value="MetI-like"/>
    <property type="match status" value="1"/>
</dbReference>
<dbReference type="PANTHER" id="PTHR30193:SF37">
    <property type="entry name" value="INNER MEMBRANE ABC TRANSPORTER PERMEASE PROTEIN YCJO"/>
    <property type="match status" value="1"/>
</dbReference>
<dbReference type="InterPro" id="IPR051393">
    <property type="entry name" value="ABC_transporter_permease"/>
</dbReference>
<accession>A0A173ZJY5</accession>
<dbReference type="InterPro" id="IPR000515">
    <property type="entry name" value="MetI-like"/>
</dbReference>
<dbReference type="OrthoDB" id="9779462at2"/>
<dbReference type="RefSeq" id="WP_055263521.1">
    <property type="nucleotide sequence ID" value="NZ_CABIXQ010000002.1"/>
</dbReference>
<evidence type="ECO:0000313" key="10">
    <source>
        <dbReference type="Proteomes" id="UP000095594"/>
    </source>
</evidence>
<gene>
    <name evidence="9" type="primary">ugpA_1</name>
    <name evidence="9" type="ORF">ERS852471_00470</name>
</gene>